<comment type="caution">
    <text evidence="1">The sequence shown here is derived from an EMBL/GenBank/DDBJ whole genome shotgun (WGS) entry which is preliminary data.</text>
</comment>
<dbReference type="EMBL" id="JBHTOG010000030">
    <property type="protein sequence ID" value="MFD1432255.1"/>
    <property type="molecule type" value="Genomic_DNA"/>
</dbReference>
<organism evidence="1 2">
    <name type="scientific">Lacticaseibacillus yichunensis</name>
    <dbReference type="NCBI Taxonomy" id="2486015"/>
    <lineage>
        <taxon>Bacteria</taxon>
        <taxon>Bacillati</taxon>
        <taxon>Bacillota</taxon>
        <taxon>Bacilli</taxon>
        <taxon>Lactobacillales</taxon>
        <taxon>Lactobacillaceae</taxon>
        <taxon>Lacticaseibacillus</taxon>
    </lineage>
</organism>
<name>A0ABW4CR58_9LACO</name>
<keyword evidence="2" id="KW-1185">Reference proteome</keyword>
<evidence type="ECO:0000313" key="2">
    <source>
        <dbReference type="Proteomes" id="UP001597192"/>
    </source>
</evidence>
<evidence type="ECO:0000313" key="1">
    <source>
        <dbReference type="EMBL" id="MFD1432255.1"/>
    </source>
</evidence>
<dbReference type="Proteomes" id="UP001597192">
    <property type="component" value="Unassembled WGS sequence"/>
</dbReference>
<accession>A0ABW4CR58</accession>
<sequence>MAYDMILSPEKTLLDLRFAVLRNRLVDTLTERNMLVHQRIPYFKARYTHEFGDEELQLAILDYQAARASARVRMAQALKNQGKPINASTLAQQLEVAFHDKQAAIKQASDLVTWATDHLENTTPLSPEDSEKLHTDFKTLVKALHPDLHPDQSPRDANLFVLAQTALADGNLDLMATLVELLATAGTESVPAAPSTDPATMTAPGADPFRFAKRDLFYLAQRYLHEKAQTLALYEEWPLNVAGLLDVPRWVAQQHAHYQQLLQQWPLQVAADNVRYGVLIGDLGGINDEQ</sequence>
<protein>
    <recommendedName>
        <fullName evidence="3">J domain-containing protein</fullName>
    </recommendedName>
</protein>
<evidence type="ECO:0008006" key="3">
    <source>
        <dbReference type="Google" id="ProtNLM"/>
    </source>
</evidence>
<dbReference type="RefSeq" id="WP_125697033.1">
    <property type="nucleotide sequence ID" value="NZ_JBHTOG010000030.1"/>
</dbReference>
<gene>
    <name evidence="1" type="ORF">ACFQ47_06100</name>
</gene>
<proteinExistence type="predicted"/>
<reference evidence="2" key="1">
    <citation type="journal article" date="2019" name="Int. J. Syst. Evol. Microbiol.">
        <title>The Global Catalogue of Microorganisms (GCM) 10K type strain sequencing project: providing services to taxonomists for standard genome sequencing and annotation.</title>
        <authorList>
            <consortium name="The Broad Institute Genomics Platform"/>
            <consortium name="The Broad Institute Genome Sequencing Center for Infectious Disease"/>
            <person name="Wu L."/>
            <person name="Ma J."/>
        </authorList>
    </citation>
    <scope>NUCLEOTIDE SEQUENCE [LARGE SCALE GENOMIC DNA]</scope>
    <source>
        <strain evidence="2">CCM 8947</strain>
    </source>
</reference>